<evidence type="ECO:0000313" key="2">
    <source>
        <dbReference type="Proteomes" id="UP001476798"/>
    </source>
</evidence>
<comment type="caution">
    <text evidence="1">The sequence shown here is derived from an EMBL/GenBank/DDBJ whole genome shotgun (WGS) entry which is preliminary data.</text>
</comment>
<name>A0ABV0PJD2_9TELE</name>
<reference evidence="1 2" key="1">
    <citation type="submission" date="2021-06" db="EMBL/GenBank/DDBJ databases">
        <authorList>
            <person name="Palmer J.M."/>
        </authorList>
    </citation>
    <scope>NUCLEOTIDE SEQUENCE [LARGE SCALE GENOMIC DNA]</scope>
    <source>
        <strain evidence="1 2">GA_2019</strain>
        <tissue evidence="1">Muscle</tissue>
    </source>
</reference>
<protein>
    <submittedName>
        <fullName evidence="1">Uncharacterized protein</fullName>
    </submittedName>
</protein>
<gene>
    <name evidence="1" type="ORF">GOODEAATRI_034310</name>
</gene>
<proteinExistence type="predicted"/>
<dbReference type="Proteomes" id="UP001476798">
    <property type="component" value="Unassembled WGS sequence"/>
</dbReference>
<dbReference type="EMBL" id="JAHRIO010078452">
    <property type="protein sequence ID" value="MEQ2183589.1"/>
    <property type="molecule type" value="Genomic_DNA"/>
</dbReference>
<organism evidence="1 2">
    <name type="scientific">Goodea atripinnis</name>
    <dbReference type="NCBI Taxonomy" id="208336"/>
    <lineage>
        <taxon>Eukaryota</taxon>
        <taxon>Metazoa</taxon>
        <taxon>Chordata</taxon>
        <taxon>Craniata</taxon>
        <taxon>Vertebrata</taxon>
        <taxon>Euteleostomi</taxon>
        <taxon>Actinopterygii</taxon>
        <taxon>Neopterygii</taxon>
        <taxon>Teleostei</taxon>
        <taxon>Neoteleostei</taxon>
        <taxon>Acanthomorphata</taxon>
        <taxon>Ovalentaria</taxon>
        <taxon>Atherinomorphae</taxon>
        <taxon>Cyprinodontiformes</taxon>
        <taxon>Goodeidae</taxon>
        <taxon>Goodea</taxon>
    </lineage>
</organism>
<accession>A0ABV0PJD2</accession>
<sequence>MGGVRETEKKCPPPPRAERKCVHGRLFNTNTFGSQPFFSKLLQKQGCKLAHLVALLPCSKKVLGLTPGQGSFYMEFACSPCARVGSHRVLLLPLKVQRHAC</sequence>
<evidence type="ECO:0000313" key="1">
    <source>
        <dbReference type="EMBL" id="MEQ2183589.1"/>
    </source>
</evidence>
<keyword evidence="2" id="KW-1185">Reference proteome</keyword>